<keyword evidence="1" id="KW-0245">EGF-like domain</keyword>
<name>A0A7D9K4G9_PARCT</name>
<evidence type="ECO:0000256" key="1">
    <source>
        <dbReference type="ARBA" id="ARBA00022536"/>
    </source>
</evidence>
<reference evidence="3" key="1">
    <citation type="submission" date="2020-04" db="EMBL/GenBank/DDBJ databases">
        <authorList>
            <person name="Alioto T."/>
            <person name="Alioto T."/>
            <person name="Gomez Garrido J."/>
        </authorList>
    </citation>
    <scope>NUCLEOTIDE SEQUENCE</scope>
    <source>
        <strain evidence="3">A484AB</strain>
    </source>
</reference>
<sequence length="160" mass="17668">KVQCDANNDCDQICYIDPIQVGQEKCACNIGYSLRESDMKSCDDINECLTGDFVCNGVGEECENIPGSYRCACSKRLNMVRVNGTCIFREDESIVADLAPAAPSATQEQTDNAIQITLANFQEVNYTVEANVLFKDSVVKLLNNFCNENTLRPQDCGVEQ</sequence>
<dbReference type="Gene3D" id="2.10.25.10">
    <property type="entry name" value="Laminin"/>
    <property type="match status" value="2"/>
</dbReference>
<dbReference type="InterPro" id="IPR049883">
    <property type="entry name" value="NOTCH1_EGF-like"/>
</dbReference>
<keyword evidence="2" id="KW-1015">Disulfide bond</keyword>
<evidence type="ECO:0000313" key="3">
    <source>
        <dbReference type="EMBL" id="CAB4040311.1"/>
    </source>
</evidence>
<dbReference type="SMART" id="SM00179">
    <property type="entry name" value="EGF_CA"/>
    <property type="match status" value="1"/>
</dbReference>
<dbReference type="SUPFAM" id="SSF57196">
    <property type="entry name" value="EGF/Laminin"/>
    <property type="match status" value="1"/>
</dbReference>
<dbReference type="Pfam" id="PF07645">
    <property type="entry name" value="EGF_CA"/>
    <property type="match status" value="1"/>
</dbReference>
<keyword evidence="4" id="KW-1185">Reference proteome</keyword>
<dbReference type="GO" id="GO:0005509">
    <property type="term" value="F:calcium ion binding"/>
    <property type="evidence" value="ECO:0007669"/>
    <property type="project" value="InterPro"/>
</dbReference>
<feature type="non-terminal residue" evidence="3">
    <location>
        <position position="1"/>
    </location>
</feature>
<accession>A0A7D9K4G9</accession>
<organism evidence="3 4">
    <name type="scientific">Paramuricea clavata</name>
    <name type="common">Red gorgonian</name>
    <name type="synonym">Violescent sea-whip</name>
    <dbReference type="NCBI Taxonomy" id="317549"/>
    <lineage>
        <taxon>Eukaryota</taxon>
        <taxon>Metazoa</taxon>
        <taxon>Cnidaria</taxon>
        <taxon>Anthozoa</taxon>
        <taxon>Octocorallia</taxon>
        <taxon>Malacalcyonacea</taxon>
        <taxon>Plexauridae</taxon>
        <taxon>Paramuricea</taxon>
    </lineage>
</organism>
<evidence type="ECO:0000256" key="2">
    <source>
        <dbReference type="ARBA" id="ARBA00023157"/>
    </source>
</evidence>
<dbReference type="AlphaFoldDB" id="A0A7D9K4G9"/>
<protein>
    <submittedName>
        <fullName evidence="3">Mucin</fullName>
    </submittedName>
</protein>
<dbReference type="PROSITE" id="PS01187">
    <property type="entry name" value="EGF_CA"/>
    <property type="match status" value="1"/>
</dbReference>
<dbReference type="EMBL" id="CACRXK020026618">
    <property type="protein sequence ID" value="CAB4040311.1"/>
    <property type="molecule type" value="Genomic_DNA"/>
</dbReference>
<proteinExistence type="predicted"/>
<dbReference type="InterPro" id="IPR018097">
    <property type="entry name" value="EGF_Ca-bd_CS"/>
</dbReference>
<evidence type="ECO:0000313" key="4">
    <source>
        <dbReference type="Proteomes" id="UP001152795"/>
    </source>
</evidence>
<dbReference type="Proteomes" id="UP001152795">
    <property type="component" value="Unassembled WGS sequence"/>
</dbReference>
<gene>
    <name evidence="3" type="ORF">PACLA_8A015857</name>
</gene>
<dbReference type="OrthoDB" id="5966313at2759"/>
<comment type="caution">
    <text evidence="3">The sequence shown here is derived from an EMBL/GenBank/DDBJ whole genome shotgun (WGS) entry which is preliminary data.</text>
</comment>
<dbReference type="InterPro" id="IPR001881">
    <property type="entry name" value="EGF-like_Ca-bd_dom"/>
</dbReference>